<dbReference type="Gene3D" id="6.10.140.1230">
    <property type="match status" value="1"/>
</dbReference>
<dbReference type="Proteomes" id="UP001162156">
    <property type="component" value="Unassembled WGS sequence"/>
</dbReference>
<feature type="coiled-coil region" evidence="7">
    <location>
        <begin position="2"/>
        <end position="51"/>
    </location>
</feature>
<evidence type="ECO:0000256" key="4">
    <source>
        <dbReference type="ARBA" id="ARBA00022753"/>
    </source>
</evidence>
<sequence>QLKQQRDKLKQYQKRIELTLNSDKELAKKLLNKGQKERAKLLLRKKRYQEQLLAKTDAQLDNLDKLTHDIEFAQVELQVVDGLKRGNEALKKVNEALNIEDIESILDETREGVDKQNVKDAKEMVKTLEQKLKETAKEIEKAMKVNMKEMEKKMDETITSLRVEEKMRKDMEKLDEKLAEKTN</sequence>
<evidence type="ECO:0000256" key="5">
    <source>
        <dbReference type="ARBA" id="ARBA00022927"/>
    </source>
</evidence>
<proteinExistence type="inferred from homology"/>
<dbReference type="GO" id="GO:0006900">
    <property type="term" value="P:vesicle budding from membrane"/>
    <property type="evidence" value="ECO:0007669"/>
    <property type="project" value="TreeGrafter"/>
</dbReference>
<evidence type="ECO:0000256" key="7">
    <source>
        <dbReference type="SAM" id="Coils"/>
    </source>
</evidence>
<comment type="caution">
    <text evidence="8">The sequence shown here is derived from an EMBL/GenBank/DDBJ whole genome shotgun (WGS) entry which is preliminary data.</text>
</comment>
<dbReference type="GO" id="GO:0000815">
    <property type="term" value="C:ESCRT III complex"/>
    <property type="evidence" value="ECO:0007669"/>
    <property type="project" value="TreeGrafter"/>
</dbReference>
<keyword evidence="5" id="KW-0653">Protein transport</keyword>
<gene>
    <name evidence="8" type="ORF">NQ314_000938</name>
</gene>
<evidence type="ECO:0000313" key="9">
    <source>
        <dbReference type="Proteomes" id="UP001162156"/>
    </source>
</evidence>
<comment type="subcellular location">
    <subcellularLocation>
        <location evidence="1">Endosome membrane</location>
    </subcellularLocation>
</comment>
<dbReference type="EMBL" id="JANEYF010000269">
    <property type="protein sequence ID" value="KAJ8971019.1"/>
    <property type="molecule type" value="Genomic_DNA"/>
</dbReference>
<dbReference type="Pfam" id="PF03357">
    <property type="entry name" value="Snf7"/>
    <property type="match status" value="1"/>
</dbReference>
<evidence type="ECO:0000313" key="8">
    <source>
        <dbReference type="EMBL" id="KAJ8971019.1"/>
    </source>
</evidence>
<dbReference type="AlphaFoldDB" id="A0AAV8ZV10"/>
<dbReference type="PANTHER" id="PTHR22761">
    <property type="entry name" value="CHARGED MULTIVESICULAR BODY PROTEIN"/>
    <property type="match status" value="1"/>
</dbReference>
<dbReference type="GO" id="GO:0005771">
    <property type="term" value="C:multivesicular body"/>
    <property type="evidence" value="ECO:0007669"/>
    <property type="project" value="TreeGrafter"/>
</dbReference>
<dbReference type="GO" id="GO:0015031">
    <property type="term" value="P:protein transport"/>
    <property type="evidence" value="ECO:0007669"/>
    <property type="project" value="UniProtKB-KW"/>
</dbReference>
<reference evidence="8" key="1">
    <citation type="journal article" date="2023" name="Insect Mol. Biol.">
        <title>Genome sequencing provides insights into the evolution of gene families encoding plant cell wall-degrading enzymes in longhorned beetles.</title>
        <authorList>
            <person name="Shin N.R."/>
            <person name="Okamura Y."/>
            <person name="Kirsch R."/>
            <person name="Pauchet Y."/>
        </authorList>
    </citation>
    <scope>NUCLEOTIDE SEQUENCE</scope>
    <source>
        <strain evidence="8">RBIC_L_NR</strain>
    </source>
</reference>
<evidence type="ECO:0000256" key="6">
    <source>
        <dbReference type="ARBA" id="ARBA00023136"/>
    </source>
</evidence>
<keyword evidence="4" id="KW-0967">Endosome</keyword>
<evidence type="ECO:0000256" key="1">
    <source>
        <dbReference type="ARBA" id="ARBA00004608"/>
    </source>
</evidence>
<dbReference type="InterPro" id="IPR005024">
    <property type="entry name" value="Snf7_fam"/>
</dbReference>
<keyword evidence="6" id="KW-0472">Membrane</keyword>
<dbReference type="GO" id="GO:0032511">
    <property type="term" value="P:late endosome to vacuole transport via multivesicular body sorting pathway"/>
    <property type="evidence" value="ECO:0007669"/>
    <property type="project" value="TreeGrafter"/>
</dbReference>
<keyword evidence="3" id="KW-0813">Transport</keyword>
<feature type="non-terminal residue" evidence="8">
    <location>
        <position position="1"/>
    </location>
</feature>
<keyword evidence="9" id="KW-1185">Reference proteome</keyword>
<evidence type="ECO:0000256" key="2">
    <source>
        <dbReference type="ARBA" id="ARBA00006190"/>
    </source>
</evidence>
<protein>
    <submittedName>
        <fullName evidence="8">Uncharacterized protein</fullName>
    </submittedName>
</protein>
<comment type="similarity">
    <text evidence="2">Belongs to the SNF7 family.</text>
</comment>
<keyword evidence="7" id="KW-0175">Coiled coil</keyword>
<dbReference type="PANTHER" id="PTHR22761:SF5">
    <property type="entry name" value="CHARGED MULTIVESICULAR BODY PROTEIN 6"/>
    <property type="match status" value="1"/>
</dbReference>
<feature type="coiled-coil region" evidence="7">
    <location>
        <begin position="80"/>
        <end position="153"/>
    </location>
</feature>
<name>A0AAV8ZV10_9CUCU</name>
<organism evidence="8 9">
    <name type="scientific">Rhamnusium bicolor</name>
    <dbReference type="NCBI Taxonomy" id="1586634"/>
    <lineage>
        <taxon>Eukaryota</taxon>
        <taxon>Metazoa</taxon>
        <taxon>Ecdysozoa</taxon>
        <taxon>Arthropoda</taxon>
        <taxon>Hexapoda</taxon>
        <taxon>Insecta</taxon>
        <taxon>Pterygota</taxon>
        <taxon>Neoptera</taxon>
        <taxon>Endopterygota</taxon>
        <taxon>Coleoptera</taxon>
        <taxon>Polyphaga</taxon>
        <taxon>Cucujiformia</taxon>
        <taxon>Chrysomeloidea</taxon>
        <taxon>Cerambycidae</taxon>
        <taxon>Lepturinae</taxon>
        <taxon>Rhagiini</taxon>
        <taxon>Rhamnusium</taxon>
    </lineage>
</organism>
<evidence type="ECO:0000256" key="3">
    <source>
        <dbReference type="ARBA" id="ARBA00022448"/>
    </source>
</evidence>
<accession>A0AAV8ZV10</accession>